<dbReference type="OrthoDB" id="47007at2759"/>
<gene>
    <name evidence="5" type="ORF">Z518_10508</name>
</gene>
<dbReference type="GeneID" id="25298579"/>
<dbReference type="InterPro" id="IPR057326">
    <property type="entry name" value="KR_dom"/>
</dbReference>
<dbReference type="InterPro" id="IPR020904">
    <property type="entry name" value="Sc_DH/Rdtase_CS"/>
</dbReference>
<reference evidence="5 6" key="1">
    <citation type="submission" date="2015-01" db="EMBL/GenBank/DDBJ databases">
        <title>The Genome Sequence of Rhinocladiella mackenzie CBS 650.93.</title>
        <authorList>
            <consortium name="The Broad Institute Genomics Platform"/>
            <person name="Cuomo C."/>
            <person name="de Hoog S."/>
            <person name="Gorbushina A."/>
            <person name="Stielow B."/>
            <person name="Teixiera M."/>
            <person name="Abouelleil A."/>
            <person name="Chapman S.B."/>
            <person name="Priest M."/>
            <person name="Young S.K."/>
            <person name="Wortman J."/>
            <person name="Nusbaum C."/>
            <person name="Birren B."/>
        </authorList>
    </citation>
    <scope>NUCLEOTIDE SEQUENCE [LARGE SCALE GENOMIC DNA]</scope>
    <source>
        <strain evidence="5 6">CBS 650.93</strain>
    </source>
</reference>
<dbReference type="Proteomes" id="UP000053617">
    <property type="component" value="Unassembled WGS sequence"/>
</dbReference>
<dbReference type="PANTHER" id="PTHR43639:SF1">
    <property type="entry name" value="SHORT-CHAIN DEHYDROGENASE_REDUCTASE FAMILY PROTEIN"/>
    <property type="match status" value="1"/>
</dbReference>
<evidence type="ECO:0000313" key="6">
    <source>
        <dbReference type="Proteomes" id="UP000053617"/>
    </source>
</evidence>
<protein>
    <recommendedName>
        <fullName evidence="4">Ketoreductase domain-containing protein</fullName>
    </recommendedName>
</protein>
<keyword evidence="6" id="KW-1185">Reference proteome</keyword>
<dbReference type="Pfam" id="PF13561">
    <property type="entry name" value="adh_short_C2"/>
    <property type="match status" value="1"/>
</dbReference>
<evidence type="ECO:0000256" key="2">
    <source>
        <dbReference type="ARBA" id="ARBA00022857"/>
    </source>
</evidence>
<sequence>MSLTGKVAIVTGGSRGIGAGIAIELAKRGANVLITYVASPGKAEAVVSTIKAAGGEAEAIKADCKDKNAPKLVVDAALKFDGGIDIIINNAGAGDEMMLKDATYEHFEKVVNTNMRFPMFLVQACLPYLRRGGRIVNLGSVIGRQPWLGNTVYGATKAAMESFARQWALELGHEYGVTVNNVNPGPVATDMMAESSPEILATMETYYKNTPAAPRTGEVDDIVPIVAFLCEEQSRWVTGSTTCANGGAVFV</sequence>
<dbReference type="SMART" id="SM00822">
    <property type="entry name" value="PKS_KR"/>
    <property type="match status" value="1"/>
</dbReference>
<name>A0A0D2I3L3_9EURO</name>
<dbReference type="PROSITE" id="PS00061">
    <property type="entry name" value="ADH_SHORT"/>
    <property type="match status" value="1"/>
</dbReference>
<keyword evidence="3" id="KW-0560">Oxidoreductase</keyword>
<keyword evidence="2" id="KW-0521">NADP</keyword>
<dbReference type="PRINTS" id="PR00081">
    <property type="entry name" value="GDHRDH"/>
</dbReference>
<evidence type="ECO:0000256" key="3">
    <source>
        <dbReference type="ARBA" id="ARBA00023002"/>
    </source>
</evidence>
<dbReference type="PRINTS" id="PR00080">
    <property type="entry name" value="SDRFAMILY"/>
</dbReference>
<dbReference type="SUPFAM" id="SSF51735">
    <property type="entry name" value="NAD(P)-binding Rossmann-fold domains"/>
    <property type="match status" value="1"/>
</dbReference>
<dbReference type="PANTHER" id="PTHR43639">
    <property type="entry name" value="OXIDOREDUCTASE, SHORT-CHAIN DEHYDROGENASE/REDUCTASE FAMILY (AFU_ORTHOLOGUE AFUA_5G02870)"/>
    <property type="match status" value="1"/>
</dbReference>
<dbReference type="HOGENOM" id="CLU_010194_1_3_1"/>
<dbReference type="EMBL" id="KN847483">
    <property type="protein sequence ID" value="KIX00369.1"/>
    <property type="molecule type" value="Genomic_DNA"/>
</dbReference>
<dbReference type="STRING" id="1442369.A0A0D2I3L3"/>
<evidence type="ECO:0000256" key="1">
    <source>
        <dbReference type="ARBA" id="ARBA00006484"/>
    </source>
</evidence>
<evidence type="ECO:0000313" key="5">
    <source>
        <dbReference type="EMBL" id="KIX00369.1"/>
    </source>
</evidence>
<dbReference type="VEuPathDB" id="FungiDB:Z518_10508"/>
<evidence type="ECO:0000259" key="4">
    <source>
        <dbReference type="SMART" id="SM00822"/>
    </source>
</evidence>
<comment type="similarity">
    <text evidence="1">Belongs to the short-chain dehydrogenases/reductases (SDR) family.</text>
</comment>
<dbReference type="AlphaFoldDB" id="A0A0D2I3L3"/>
<dbReference type="RefSeq" id="XP_013267505.1">
    <property type="nucleotide sequence ID" value="XM_013412051.1"/>
</dbReference>
<dbReference type="FunFam" id="3.40.50.720:FF:000374">
    <property type="entry name" value="3-oxoacyl-(Acyl-carrier-protein) reductase"/>
    <property type="match status" value="1"/>
</dbReference>
<feature type="domain" description="Ketoreductase" evidence="4">
    <location>
        <begin position="6"/>
        <end position="185"/>
    </location>
</feature>
<organism evidence="5 6">
    <name type="scientific">Rhinocladiella mackenziei CBS 650.93</name>
    <dbReference type="NCBI Taxonomy" id="1442369"/>
    <lineage>
        <taxon>Eukaryota</taxon>
        <taxon>Fungi</taxon>
        <taxon>Dikarya</taxon>
        <taxon>Ascomycota</taxon>
        <taxon>Pezizomycotina</taxon>
        <taxon>Eurotiomycetes</taxon>
        <taxon>Chaetothyriomycetidae</taxon>
        <taxon>Chaetothyriales</taxon>
        <taxon>Herpotrichiellaceae</taxon>
        <taxon>Rhinocladiella</taxon>
    </lineage>
</organism>
<dbReference type="InterPro" id="IPR036291">
    <property type="entry name" value="NAD(P)-bd_dom_sf"/>
</dbReference>
<dbReference type="GO" id="GO:0016491">
    <property type="term" value="F:oxidoreductase activity"/>
    <property type="evidence" value="ECO:0007669"/>
    <property type="project" value="UniProtKB-KW"/>
</dbReference>
<accession>A0A0D2I3L3</accession>
<dbReference type="Gene3D" id="3.40.50.720">
    <property type="entry name" value="NAD(P)-binding Rossmann-like Domain"/>
    <property type="match status" value="1"/>
</dbReference>
<proteinExistence type="inferred from homology"/>
<dbReference type="InterPro" id="IPR002347">
    <property type="entry name" value="SDR_fam"/>
</dbReference>